<dbReference type="Gene3D" id="3.90.1070.10">
    <property type="match status" value="1"/>
</dbReference>
<keyword evidence="3" id="KW-1185">Reference proteome</keyword>
<comment type="caution">
    <text evidence="2">The sequence shown here is derived from an EMBL/GenBank/DDBJ whole genome shotgun (WGS) entry which is preliminary data.</text>
</comment>
<dbReference type="GO" id="GO:0016791">
    <property type="term" value="F:phosphatase activity"/>
    <property type="evidence" value="ECO:0007669"/>
    <property type="project" value="TreeGrafter"/>
</dbReference>
<dbReference type="InterPro" id="IPR023214">
    <property type="entry name" value="HAD_sf"/>
</dbReference>
<dbReference type="PANTHER" id="PTHR10000">
    <property type="entry name" value="PHOSPHOSERINE PHOSPHATASE"/>
    <property type="match status" value="1"/>
</dbReference>
<reference evidence="2 3" key="1">
    <citation type="submission" date="2019-09" db="EMBL/GenBank/DDBJ databases">
        <title>Draft genome sequences of 48 bacterial type strains from the CCUG.</title>
        <authorList>
            <person name="Tunovic T."/>
            <person name="Pineiro-Iglesias B."/>
            <person name="Unosson C."/>
            <person name="Inganas E."/>
            <person name="Ohlen M."/>
            <person name="Cardew S."/>
            <person name="Jensie-Markopoulos S."/>
            <person name="Salva-Serra F."/>
            <person name="Jaen-Luchoro D."/>
            <person name="Karlsson R."/>
            <person name="Svensson-Stadler L."/>
            <person name="Chun J."/>
            <person name="Moore E."/>
        </authorList>
    </citation>
    <scope>NUCLEOTIDE SEQUENCE [LARGE SCALE GENOMIC DNA]</scope>
    <source>
        <strain evidence="2 3">CCUG 30977</strain>
    </source>
</reference>
<dbReference type="Proteomes" id="UP000430120">
    <property type="component" value="Unassembled WGS sequence"/>
</dbReference>
<protein>
    <submittedName>
        <fullName evidence="2">HAD-IIB family hydrolase</fullName>
    </submittedName>
</protein>
<dbReference type="InterPro" id="IPR006380">
    <property type="entry name" value="SPP-like_dom"/>
</dbReference>
<organism evidence="2 3">
    <name type="scientific">Ideonella dechloratans</name>
    <dbReference type="NCBI Taxonomy" id="36863"/>
    <lineage>
        <taxon>Bacteria</taxon>
        <taxon>Pseudomonadati</taxon>
        <taxon>Pseudomonadota</taxon>
        <taxon>Betaproteobacteria</taxon>
        <taxon>Burkholderiales</taxon>
        <taxon>Sphaerotilaceae</taxon>
        <taxon>Ideonella</taxon>
    </lineage>
</organism>
<dbReference type="CDD" id="cd01427">
    <property type="entry name" value="HAD_like"/>
    <property type="match status" value="1"/>
</dbReference>
<gene>
    <name evidence="2" type="ORF">F7Q92_20635</name>
</gene>
<dbReference type="GO" id="GO:0005829">
    <property type="term" value="C:cytosol"/>
    <property type="evidence" value="ECO:0007669"/>
    <property type="project" value="TreeGrafter"/>
</dbReference>
<evidence type="ECO:0000259" key="1">
    <source>
        <dbReference type="Pfam" id="PF05116"/>
    </source>
</evidence>
<evidence type="ECO:0000313" key="3">
    <source>
        <dbReference type="Proteomes" id="UP000430120"/>
    </source>
</evidence>
<accession>A0A643F520</accession>
<dbReference type="Pfam" id="PF05116">
    <property type="entry name" value="S6PP"/>
    <property type="match status" value="1"/>
</dbReference>
<dbReference type="EMBL" id="VZPB01000091">
    <property type="protein sequence ID" value="KAB0572901.1"/>
    <property type="molecule type" value="Genomic_DNA"/>
</dbReference>
<sequence length="299" mass="32230">MGRAVGRHPVVGGATAGGFSGVPAPVHAILHACRPEVTPVPTTIPSEHPLPRVVLTDVDDTLTWEGRLPSVTLAAMERLAAAGIALVPVTGACAGWCDQIARTWPVTAVIGENGAFTIEREGRHLRYRDWQDEATRMRHQAWLQKAAATLLRQYPGLRLALDNTYRRCDLALDHAQEVVPPVRADTVREAVAAAHALGVQATASSIHINLWLGDFSKKAASLAWVRRHHGWTPDQAPGYAAFVGDSLNDAQMFETFRRSVGVANIRPHLAALPVPPAHITQAPGGLGFAEWVNEVLLPC</sequence>
<dbReference type="InterPro" id="IPR006379">
    <property type="entry name" value="HAD-SF_hydro_IIB"/>
</dbReference>
<feature type="domain" description="Sucrose phosphatase-like" evidence="1">
    <location>
        <begin position="52"/>
        <end position="269"/>
    </location>
</feature>
<dbReference type="NCBIfam" id="TIGR01484">
    <property type="entry name" value="HAD-SF-IIB"/>
    <property type="match status" value="1"/>
</dbReference>
<proteinExistence type="predicted"/>
<dbReference type="SUPFAM" id="SSF56784">
    <property type="entry name" value="HAD-like"/>
    <property type="match status" value="1"/>
</dbReference>
<dbReference type="PANTHER" id="PTHR10000:SF8">
    <property type="entry name" value="HAD SUPERFAMILY HYDROLASE-LIKE, TYPE 3"/>
    <property type="match status" value="1"/>
</dbReference>
<dbReference type="InterPro" id="IPR036412">
    <property type="entry name" value="HAD-like_sf"/>
</dbReference>
<name>A0A643F520_IDEDE</name>
<dbReference type="Gene3D" id="3.40.50.1000">
    <property type="entry name" value="HAD superfamily/HAD-like"/>
    <property type="match status" value="1"/>
</dbReference>
<keyword evidence="2" id="KW-0378">Hydrolase</keyword>
<dbReference type="GO" id="GO:0000287">
    <property type="term" value="F:magnesium ion binding"/>
    <property type="evidence" value="ECO:0007669"/>
    <property type="project" value="TreeGrafter"/>
</dbReference>
<dbReference type="OrthoDB" id="5292903at2"/>
<evidence type="ECO:0000313" key="2">
    <source>
        <dbReference type="EMBL" id="KAB0572901.1"/>
    </source>
</evidence>
<dbReference type="AlphaFoldDB" id="A0A643F520"/>